<feature type="region of interest" description="Disordered" evidence="3">
    <location>
        <begin position="1"/>
        <end position="22"/>
    </location>
</feature>
<feature type="domain" description="HTH bat-type" evidence="4">
    <location>
        <begin position="175"/>
        <end position="225"/>
    </location>
</feature>
<keyword evidence="7" id="KW-1185">Reference proteome</keyword>
<evidence type="ECO:0000259" key="5">
    <source>
        <dbReference type="Pfam" id="PF15915"/>
    </source>
</evidence>
<dbReference type="AlphaFoldDB" id="M0N3X6"/>
<dbReference type="Pfam" id="PF15915">
    <property type="entry name" value="BAT"/>
    <property type="match status" value="1"/>
</dbReference>
<gene>
    <name evidence="6" type="ORF">C451_14085</name>
</gene>
<proteinExistence type="predicted"/>
<dbReference type="PANTHER" id="PTHR34236:SF1">
    <property type="entry name" value="DIMETHYL SULFOXIDE REDUCTASE TRANSCRIPTIONAL ACTIVATOR"/>
    <property type="match status" value="1"/>
</dbReference>
<name>M0N3X6_9EURY</name>
<keyword evidence="1" id="KW-0805">Transcription regulation</keyword>
<dbReference type="Pfam" id="PF04967">
    <property type="entry name" value="HTH_10"/>
    <property type="match status" value="1"/>
</dbReference>
<protein>
    <submittedName>
        <fullName evidence="6">DNA binding domain-containing protein</fullName>
    </submittedName>
</protein>
<accession>M0N3X6</accession>
<evidence type="ECO:0000256" key="2">
    <source>
        <dbReference type="ARBA" id="ARBA00023163"/>
    </source>
</evidence>
<dbReference type="RefSeq" id="WP_007741479.1">
    <property type="nucleotide sequence ID" value="NZ_AOMF01000165.1"/>
</dbReference>
<comment type="caution">
    <text evidence="6">The sequence shown here is derived from an EMBL/GenBank/DDBJ whole genome shotgun (WGS) entry which is preliminary data.</text>
</comment>
<dbReference type="Proteomes" id="UP000011680">
    <property type="component" value="Unassembled WGS sequence"/>
</dbReference>
<dbReference type="InterPro" id="IPR007050">
    <property type="entry name" value="HTH_bacterioopsin"/>
</dbReference>
<reference evidence="6 7" key="1">
    <citation type="journal article" date="2014" name="PLoS Genet.">
        <title>Phylogenetically driven sequencing of extremely halophilic archaea reveals strategies for static and dynamic osmo-response.</title>
        <authorList>
            <person name="Becker E.A."/>
            <person name="Seitzer P.M."/>
            <person name="Tritt A."/>
            <person name="Larsen D."/>
            <person name="Krusor M."/>
            <person name="Yao A.I."/>
            <person name="Wu D."/>
            <person name="Madern D."/>
            <person name="Eisen J.A."/>
            <person name="Darling A.E."/>
            <person name="Facciotti M.T."/>
        </authorList>
    </citation>
    <scope>NUCLEOTIDE SEQUENCE [LARGE SCALE GENOMIC DNA]</scope>
    <source>
        <strain evidence="6 7">JCM 13552</strain>
    </source>
</reference>
<sequence length="232" mass="25512">MTERTQPLSAPTPGSSAATDASTARFQLSAEEFAFADLFEQVPDATIELEPAVANPDNHALLVVETDANQRTVDAALQSSTSVTAVEGFGSHGHRARYRVIWEGSPRRVIQRFTTEGVTLVGVHGKEGRWEFRVVAPERTALAQAHEALEDLGCNPECLSISPFKGGWSGCVSVTEKQRQTLTRAFKMGYYSVPREVTMEELATDLDVSHQALSERFRRAHQELIQDANIIT</sequence>
<dbReference type="EMBL" id="AOMF01000165">
    <property type="protein sequence ID" value="EMA51400.1"/>
    <property type="molecule type" value="Genomic_DNA"/>
</dbReference>
<evidence type="ECO:0000259" key="4">
    <source>
        <dbReference type="Pfam" id="PF04967"/>
    </source>
</evidence>
<dbReference type="PATRIC" id="fig|1227457.3.peg.2700"/>
<dbReference type="InterPro" id="IPR031803">
    <property type="entry name" value="BAT_GAF/HTH-assoc"/>
</dbReference>
<dbReference type="eggNOG" id="arCOG02280">
    <property type="taxonomic scope" value="Archaea"/>
</dbReference>
<feature type="domain" description="Bacterioopsin transcriptional activator GAF and HTH associated" evidence="5">
    <location>
        <begin position="26"/>
        <end position="151"/>
    </location>
</feature>
<evidence type="ECO:0000256" key="1">
    <source>
        <dbReference type="ARBA" id="ARBA00023015"/>
    </source>
</evidence>
<evidence type="ECO:0000313" key="7">
    <source>
        <dbReference type="Proteomes" id="UP000011680"/>
    </source>
</evidence>
<keyword evidence="2" id="KW-0804">Transcription</keyword>
<evidence type="ECO:0000256" key="3">
    <source>
        <dbReference type="SAM" id="MobiDB-lite"/>
    </source>
</evidence>
<organism evidence="6 7">
    <name type="scientific">Halococcus thailandensis JCM 13552</name>
    <dbReference type="NCBI Taxonomy" id="1227457"/>
    <lineage>
        <taxon>Archaea</taxon>
        <taxon>Methanobacteriati</taxon>
        <taxon>Methanobacteriota</taxon>
        <taxon>Stenosarchaea group</taxon>
        <taxon>Halobacteria</taxon>
        <taxon>Halobacteriales</taxon>
        <taxon>Halococcaceae</taxon>
        <taxon>Halococcus</taxon>
    </lineage>
</organism>
<dbReference type="PANTHER" id="PTHR34236">
    <property type="entry name" value="DIMETHYL SULFOXIDE REDUCTASE TRANSCRIPTIONAL ACTIVATOR"/>
    <property type="match status" value="1"/>
</dbReference>
<dbReference type="OrthoDB" id="213770at2157"/>
<evidence type="ECO:0000313" key="6">
    <source>
        <dbReference type="EMBL" id="EMA51400.1"/>
    </source>
</evidence>